<dbReference type="Gene3D" id="1.10.10.10">
    <property type="entry name" value="Winged helix-like DNA-binding domain superfamily/Winged helix DNA-binding domain"/>
    <property type="match status" value="1"/>
</dbReference>
<dbReference type="Pfam" id="PF00392">
    <property type="entry name" value="GntR"/>
    <property type="match status" value="1"/>
</dbReference>
<feature type="domain" description="HTH gntR-type" evidence="6">
    <location>
        <begin position="8"/>
        <end position="76"/>
    </location>
</feature>
<organism evidence="7 8">
    <name type="scientific">Pseudomonas eucalypticola</name>
    <dbReference type="NCBI Taxonomy" id="2599595"/>
    <lineage>
        <taxon>Bacteria</taxon>
        <taxon>Pseudomonadati</taxon>
        <taxon>Pseudomonadota</taxon>
        <taxon>Gammaproteobacteria</taxon>
        <taxon>Pseudomonadales</taxon>
        <taxon>Pseudomonadaceae</taxon>
        <taxon>Pseudomonas</taxon>
    </lineage>
</organism>
<gene>
    <name evidence="7" type="ORF">HWQ56_12355</name>
</gene>
<dbReference type="Gene3D" id="3.90.1150.10">
    <property type="entry name" value="Aspartate Aminotransferase, domain 1"/>
    <property type="match status" value="1"/>
</dbReference>
<keyword evidence="5" id="KW-0804">Transcription</keyword>
<evidence type="ECO:0000259" key="6">
    <source>
        <dbReference type="PROSITE" id="PS50949"/>
    </source>
</evidence>
<dbReference type="SUPFAM" id="SSF46785">
    <property type="entry name" value="Winged helix' DNA-binding domain"/>
    <property type="match status" value="1"/>
</dbReference>
<dbReference type="SMART" id="SM00345">
    <property type="entry name" value="HTH_GNTR"/>
    <property type="match status" value="1"/>
</dbReference>
<dbReference type="InterPro" id="IPR000524">
    <property type="entry name" value="Tscrpt_reg_HTH_GntR"/>
</dbReference>
<evidence type="ECO:0000256" key="3">
    <source>
        <dbReference type="ARBA" id="ARBA00023015"/>
    </source>
</evidence>
<dbReference type="GO" id="GO:0003677">
    <property type="term" value="F:DNA binding"/>
    <property type="evidence" value="ECO:0007669"/>
    <property type="project" value="UniProtKB-KW"/>
</dbReference>
<dbReference type="PROSITE" id="PS50949">
    <property type="entry name" value="HTH_GNTR"/>
    <property type="match status" value="1"/>
</dbReference>
<comment type="similarity">
    <text evidence="1">In the C-terminal section; belongs to the class-I pyridoxal-phosphate-dependent aminotransferase family.</text>
</comment>
<dbReference type="GO" id="GO:0030170">
    <property type="term" value="F:pyridoxal phosphate binding"/>
    <property type="evidence" value="ECO:0007669"/>
    <property type="project" value="InterPro"/>
</dbReference>
<keyword evidence="8" id="KW-1185">Reference proteome</keyword>
<evidence type="ECO:0000256" key="5">
    <source>
        <dbReference type="ARBA" id="ARBA00023163"/>
    </source>
</evidence>
<protein>
    <submittedName>
        <fullName evidence="7">PLP-dependent aminotransferase family protein</fullName>
    </submittedName>
</protein>
<keyword evidence="3" id="KW-0805">Transcription regulation</keyword>
<keyword evidence="7" id="KW-0808">Transferase</keyword>
<dbReference type="CDD" id="cd00609">
    <property type="entry name" value="AAT_like"/>
    <property type="match status" value="1"/>
</dbReference>
<dbReference type="InterPro" id="IPR015422">
    <property type="entry name" value="PyrdxlP-dep_Trfase_small"/>
</dbReference>
<dbReference type="Pfam" id="PF00155">
    <property type="entry name" value="Aminotran_1_2"/>
    <property type="match status" value="1"/>
</dbReference>
<accession>A0A7D5HNK4</accession>
<dbReference type="EMBL" id="CP056030">
    <property type="protein sequence ID" value="QKZ04528.1"/>
    <property type="molecule type" value="Genomic_DNA"/>
</dbReference>
<dbReference type="InterPro" id="IPR015424">
    <property type="entry name" value="PyrdxlP-dep_Trfase"/>
</dbReference>
<evidence type="ECO:0000256" key="2">
    <source>
        <dbReference type="ARBA" id="ARBA00022898"/>
    </source>
</evidence>
<reference evidence="7 8" key="1">
    <citation type="submission" date="2020-06" db="EMBL/GenBank/DDBJ databases">
        <title>Pseudomonas eucalypticola sp. nov., an endophyte of Eucalyptus dunnii leaves with biocontrol ability of eucalyptus leaf blight.</title>
        <authorList>
            <person name="Liu Y."/>
            <person name="Song Z."/>
            <person name="Zeng H."/>
            <person name="Lu M."/>
            <person name="Wang X."/>
            <person name="Lian X."/>
            <person name="Zhang Q."/>
        </authorList>
    </citation>
    <scope>NUCLEOTIDE SEQUENCE [LARGE SCALE GENOMIC DNA]</scope>
    <source>
        <strain evidence="7 8">NP-1</strain>
    </source>
</reference>
<dbReference type="InterPro" id="IPR051446">
    <property type="entry name" value="HTH_trans_reg/aminotransferase"/>
</dbReference>
<dbReference type="InterPro" id="IPR036388">
    <property type="entry name" value="WH-like_DNA-bd_sf"/>
</dbReference>
<evidence type="ECO:0000313" key="8">
    <source>
        <dbReference type="Proteomes" id="UP000509568"/>
    </source>
</evidence>
<evidence type="ECO:0000313" key="7">
    <source>
        <dbReference type="EMBL" id="QKZ04528.1"/>
    </source>
</evidence>
<dbReference type="InterPro" id="IPR036390">
    <property type="entry name" value="WH_DNA-bd_sf"/>
</dbReference>
<dbReference type="PANTHER" id="PTHR46577">
    <property type="entry name" value="HTH-TYPE TRANSCRIPTIONAL REGULATORY PROTEIN GABR"/>
    <property type="match status" value="1"/>
</dbReference>
<dbReference type="RefSeq" id="WP_158157648.1">
    <property type="nucleotide sequence ID" value="NZ_CP056030.1"/>
</dbReference>
<dbReference type="Gene3D" id="3.40.640.10">
    <property type="entry name" value="Type I PLP-dependent aspartate aminotransferase-like (Major domain)"/>
    <property type="match status" value="1"/>
</dbReference>
<keyword evidence="2" id="KW-0663">Pyridoxal phosphate</keyword>
<name>A0A7D5HNK4_9PSED</name>
<evidence type="ECO:0000256" key="1">
    <source>
        <dbReference type="ARBA" id="ARBA00005384"/>
    </source>
</evidence>
<dbReference type="Proteomes" id="UP000509568">
    <property type="component" value="Chromosome"/>
</dbReference>
<dbReference type="SUPFAM" id="SSF53383">
    <property type="entry name" value="PLP-dependent transferases"/>
    <property type="match status" value="1"/>
</dbReference>
<proteinExistence type="inferred from homology"/>
<keyword evidence="4" id="KW-0238">DNA-binding</keyword>
<dbReference type="AlphaFoldDB" id="A0A7D5HNK4"/>
<dbReference type="GO" id="GO:0003700">
    <property type="term" value="F:DNA-binding transcription factor activity"/>
    <property type="evidence" value="ECO:0007669"/>
    <property type="project" value="InterPro"/>
</dbReference>
<dbReference type="KEGG" id="pez:HWQ56_12355"/>
<dbReference type="GO" id="GO:0008483">
    <property type="term" value="F:transaminase activity"/>
    <property type="evidence" value="ECO:0007669"/>
    <property type="project" value="UniProtKB-KW"/>
</dbReference>
<dbReference type="InterPro" id="IPR015421">
    <property type="entry name" value="PyrdxlP-dep_Trfase_major"/>
</dbReference>
<dbReference type="InterPro" id="IPR004839">
    <property type="entry name" value="Aminotransferase_I/II_large"/>
</dbReference>
<evidence type="ECO:0000256" key="4">
    <source>
        <dbReference type="ARBA" id="ARBA00023125"/>
    </source>
</evidence>
<sequence length="474" mass="52501">MTIKSKTGFAYQAVYRYLSALIEEGEPEVPFKLPSLRALASRLGVSVSTIQYSYTLLEREGRVYALAKSGYYARPPARQGLAPDGSNLLQRLQAGQRRQSGSLAPLLALDGPLLRFERQVQRQYTSLPAPAWNPCGDPELRRALAARYTHDGAHHWYADHVYLGSDLRAVLDITFEALKLSGQTVLVATPGCPLILQALQLAGANLIEVPLGDTGRLDLPALRERLNAGGVRLLVLDAVFGAVQGQCMPEEDLQALANLLNRHDVHLLENDVQGELCFSAARPLRERLSSQRVLILGSLEPWLGTEASFAYLVAAGAAKALAEAFQRRAMRLPPLRQKAVARLLEHGVLDEQLPALRMRLQHQLWRLDRQVRSRLGRYLLAYHPVGGTGLWLRSRYPLDMRKVFERLLAQGLLIEPGPLFSTQGSHERYLRIGVQGLAEVNHGTLLTALANALAEEHQKLAVATDRPEQVHRAP</sequence>
<keyword evidence="7" id="KW-0032">Aminotransferase</keyword>
<dbReference type="PANTHER" id="PTHR46577:SF1">
    <property type="entry name" value="HTH-TYPE TRANSCRIPTIONAL REGULATORY PROTEIN GABR"/>
    <property type="match status" value="1"/>
</dbReference>